<proteinExistence type="predicted"/>
<protein>
    <recommendedName>
        <fullName evidence="3">DUF4371 domain-containing protein</fullName>
    </recommendedName>
</protein>
<dbReference type="InParanoid" id="A0A667WR08"/>
<keyword evidence="2" id="KW-1185">Reference proteome</keyword>
<reference evidence="1" key="1">
    <citation type="submission" date="2019-06" db="EMBL/GenBank/DDBJ databases">
        <authorList>
            <consortium name="Wellcome Sanger Institute Data Sharing"/>
        </authorList>
    </citation>
    <scope>NUCLEOTIDE SEQUENCE [LARGE SCALE GENOMIC DNA]</scope>
</reference>
<reference evidence="1" key="3">
    <citation type="submission" date="2025-09" db="UniProtKB">
        <authorList>
            <consortium name="Ensembl"/>
        </authorList>
    </citation>
    <scope>IDENTIFICATION</scope>
</reference>
<dbReference type="AlphaFoldDB" id="A0A667WR08"/>
<reference evidence="1" key="2">
    <citation type="submission" date="2025-08" db="UniProtKB">
        <authorList>
            <consortium name="Ensembl"/>
        </authorList>
    </citation>
    <scope>IDENTIFICATION</scope>
</reference>
<organism evidence="1 2">
    <name type="scientific">Myripristis murdjan</name>
    <name type="common">pinecone soldierfish</name>
    <dbReference type="NCBI Taxonomy" id="586833"/>
    <lineage>
        <taxon>Eukaryota</taxon>
        <taxon>Metazoa</taxon>
        <taxon>Chordata</taxon>
        <taxon>Craniata</taxon>
        <taxon>Vertebrata</taxon>
        <taxon>Euteleostomi</taxon>
        <taxon>Actinopterygii</taxon>
        <taxon>Neopterygii</taxon>
        <taxon>Teleostei</taxon>
        <taxon>Neoteleostei</taxon>
        <taxon>Acanthomorphata</taxon>
        <taxon>Holocentriformes</taxon>
        <taxon>Holocentridae</taxon>
        <taxon>Myripristis</taxon>
    </lineage>
</organism>
<dbReference type="SUPFAM" id="SSF53098">
    <property type="entry name" value="Ribonuclease H-like"/>
    <property type="match status" value="1"/>
</dbReference>
<dbReference type="Ensembl" id="ENSMMDT00005004135.1">
    <property type="protein sequence ID" value="ENSMMDP00005004023.1"/>
    <property type="gene ID" value="ENSMMDG00005002231.1"/>
</dbReference>
<dbReference type="InterPro" id="IPR012337">
    <property type="entry name" value="RNaseH-like_sf"/>
</dbReference>
<dbReference type="Proteomes" id="UP000472263">
    <property type="component" value="Chromosome 8"/>
</dbReference>
<dbReference type="GeneTree" id="ENSGT00940000160436"/>
<evidence type="ECO:0008006" key="3">
    <source>
        <dbReference type="Google" id="ProtNLM"/>
    </source>
</evidence>
<dbReference type="PANTHER" id="PTHR45913">
    <property type="entry name" value="EPM2A-INTERACTING PROTEIN 1"/>
    <property type="match status" value="1"/>
</dbReference>
<dbReference type="PANTHER" id="PTHR45913:SF19">
    <property type="entry name" value="LOW QUALITY PROTEIN: ZINC FINGER BED DOMAIN-CONTAINING PROTEIN 5-LIKE"/>
    <property type="match status" value="1"/>
</dbReference>
<evidence type="ECO:0000313" key="2">
    <source>
        <dbReference type="Proteomes" id="UP000472263"/>
    </source>
</evidence>
<accession>A0A667WR08</accession>
<sequence length="557" mass="63701">NRHVQFTVHHKHERPLFFYFSQIIPKCVLCLQMLANETLKPAKLKRHLQTRHPEYKNKTKDFFLRKSEEYTRQKTTMVNISTISNNAQKISYLLSQQIAKAKKPHTIGEDLIIPSAEIICENMFGKEFGNKVKAVPLSNDTVKRRVEDLSDDIQSQLLDRLRPCPQFSIQLDEATDIACAAELIVLVRYPWERKILEDFLFCKEVLGRTTGEEIFGILDAFMTEAGLSWEKCVAVCTDGAAAMTGRNKGVIARIKAVNPKVIATHCMLHRQALASKDMEPDLHSVLNTVVTAVNFVKSRALQTRLFAKLCKEMGADHDTLLFHSEVRWLSRGKVLQRVCELRNEMSEFMREHKPDIAEFFSNPECVAKLAYLADVFNLLNDLNLSIQGGYASILEVSDKILAFMKKTQLWSRRIQDGITDIKVVTSHLTALSEHFSSYFTDVNTAAWDWVDLTGKAEEELLELSCDGTLKVRFRQLAHEDFWASLSHEYPELTTEAMRILLPFPTTYLCQSSFSTMTAIKTKYRARLHVENDLRVCLSSISPRLDKLCNEKQAHPSH</sequence>
<evidence type="ECO:0000313" key="1">
    <source>
        <dbReference type="Ensembl" id="ENSMMDP00005004023.1"/>
    </source>
</evidence>
<name>A0A667WR08_9TELE</name>